<protein>
    <submittedName>
        <fullName evidence="1">Uncharacterized protein</fullName>
    </submittedName>
</protein>
<sequence>MSLTAAIVAAKSKISDWSSDVSSIEAVNSIVHSSCGETTAAMYHRLHALKLQTKAAAKEKGSRMYI</sequence>
<accession>A0AAV2EVJ9</accession>
<organism evidence="1 2">
    <name type="scientific">Linum trigynum</name>
    <dbReference type="NCBI Taxonomy" id="586398"/>
    <lineage>
        <taxon>Eukaryota</taxon>
        <taxon>Viridiplantae</taxon>
        <taxon>Streptophyta</taxon>
        <taxon>Embryophyta</taxon>
        <taxon>Tracheophyta</taxon>
        <taxon>Spermatophyta</taxon>
        <taxon>Magnoliopsida</taxon>
        <taxon>eudicotyledons</taxon>
        <taxon>Gunneridae</taxon>
        <taxon>Pentapetalae</taxon>
        <taxon>rosids</taxon>
        <taxon>fabids</taxon>
        <taxon>Malpighiales</taxon>
        <taxon>Linaceae</taxon>
        <taxon>Linum</taxon>
    </lineage>
</organism>
<keyword evidence="2" id="KW-1185">Reference proteome</keyword>
<proteinExistence type="predicted"/>
<gene>
    <name evidence="1" type="ORF">LTRI10_LOCUS30794</name>
</gene>
<evidence type="ECO:0000313" key="2">
    <source>
        <dbReference type="Proteomes" id="UP001497516"/>
    </source>
</evidence>
<evidence type="ECO:0000313" key="1">
    <source>
        <dbReference type="EMBL" id="CAL1389981.1"/>
    </source>
</evidence>
<name>A0AAV2EVJ9_9ROSI</name>
<dbReference type="Proteomes" id="UP001497516">
    <property type="component" value="Chromosome 5"/>
</dbReference>
<reference evidence="1 2" key="1">
    <citation type="submission" date="2024-04" db="EMBL/GenBank/DDBJ databases">
        <authorList>
            <person name="Fracassetti M."/>
        </authorList>
    </citation>
    <scope>NUCLEOTIDE SEQUENCE [LARGE SCALE GENOMIC DNA]</scope>
</reference>
<dbReference type="EMBL" id="OZ034818">
    <property type="protein sequence ID" value="CAL1389981.1"/>
    <property type="molecule type" value="Genomic_DNA"/>
</dbReference>
<dbReference type="AlphaFoldDB" id="A0AAV2EVJ9"/>